<gene>
    <name evidence="1" type="ORF">RXV94_04100</name>
</gene>
<proteinExistence type="predicted"/>
<evidence type="ECO:0000313" key="2">
    <source>
        <dbReference type="Proteomes" id="UP001268651"/>
    </source>
</evidence>
<reference evidence="1 2" key="1">
    <citation type="submission" date="2023-10" db="EMBL/GenBank/DDBJ databases">
        <title>Marimonas sp. nov. isolated from tidal mud flat.</title>
        <authorList>
            <person name="Jaincy N.J."/>
            <person name="Srinivasan S."/>
            <person name="Lee S.-S."/>
        </authorList>
    </citation>
    <scope>NUCLEOTIDE SEQUENCE [LARGE SCALE GENOMIC DNA]</scope>
    <source>
        <strain evidence="1 2">MJ-SS3</strain>
    </source>
</reference>
<organism evidence="1 2">
    <name type="scientific">Gilvirhabdus luticola</name>
    <dbReference type="NCBI Taxonomy" id="3079858"/>
    <lineage>
        <taxon>Bacteria</taxon>
        <taxon>Pseudomonadati</taxon>
        <taxon>Bacteroidota</taxon>
        <taxon>Flavobacteriia</taxon>
        <taxon>Flavobacteriales</taxon>
        <taxon>Flavobacteriaceae</taxon>
        <taxon>Gilvirhabdus</taxon>
    </lineage>
</organism>
<dbReference type="Proteomes" id="UP001268651">
    <property type="component" value="Unassembled WGS sequence"/>
</dbReference>
<protein>
    <submittedName>
        <fullName evidence="1">VOC family protein</fullName>
    </submittedName>
</protein>
<dbReference type="RefSeq" id="WP_316661193.1">
    <property type="nucleotide sequence ID" value="NZ_JAWHTF010000001.1"/>
</dbReference>
<name>A0ABU3U4J5_9FLAO</name>
<dbReference type="SUPFAM" id="SSF54593">
    <property type="entry name" value="Glyoxalase/Bleomycin resistance protein/Dihydroxybiphenyl dioxygenase"/>
    <property type="match status" value="1"/>
</dbReference>
<dbReference type="Gene3D" id="3.10.180.10">
    <property type="entry name" value="2,3-Dihydroxybiphenyl 1,2-Dioxygenase, domain 1"/>
    <property type="match status" value="1"/>
</dbReference>
<accession>A0ABU3U4J5</accession>
<evidence type="ECO:0000313" key="1">
    <source>
        <dbReference type="EMBL" id="MDU8885331.1"/>
    </source>
</evidence>
<sequence>MRIDEIILYTSSIQEQKHFYGSVLELKQLVDLPNKISFKIGNSTLTFQYRKYIRPSHLAFNIPFIKIQEALPWLQKRVGIIDFEGKLISDFSNWNAEAIYFYDTDHNIVEFIGRKNLNVESKENFSSKSIISISEMAIATDNIQSVYNTINTFKEIEIFDGNFDRFCALGNDEGLFILINKNKKNWYPSMDKAYTSDFVIRGDYNFSFENGFIKELL</sequence>
<comment type="caution">
    <text evidence="1">The sequence shown here is derived from an EMBL/GenBank/DDBJ whole genome shotgun (WGS) entry which is preliminary data.</text>
</comment>
<dbReference type="InterPro" id="IPR029068">
    <property type="entry name" value="Glyas_Bleomycin-R_OHBP_Dase"/>
</dbReference>
<keyword evidence="2" id="KW-1185">Reference proteome</keyword>
<dbReference type="EMBL" id="JAWHTF010000001">
    <property type="protein sequence ID" value="MDU8885331.1"/>
    <property type="molecule type" value="Genomic_DNA"/>
</dbReference>